<evidence type="ECO:0000256" key="7">
    <source>
        <dbReference type="ARBA" id="ARBA00023004"/>
    </source>
</evidence>
<proteinExistence type="inferred from homology"/>
<evidence type="ECO:0000256" key="8">
    <source>
        <dbReference type="ARBA" id="ARBA00023077"/>
    </source>
</evidence>
<keyword evidence="8 12" id="KW-0798">TonB box</keyword>
<keyword evidence="5" id="KW-0406">Ion transport</keyword>
<dbReference type="CDD" id="cd01347">
    <property type="entry name" value="ligand_gated_channel"/>
    <property type="match status" value="1"/>
</dbReference>
<dbReference type="Pfam" id="PF07715">
    <property type="entry name" value="Plug"/>
    <property type="match status" value="1"/>
</dbReference>
<dbReference type="AlphaFoldDB" id="A0A162LJB0"/>
<dbReference type="PANTHER" id="PTHR30069">
    <property type="entry name" value="TONB-DEPENDENT OUTER MEMBRANE RECEPTOR"/>
    <property type="match status" value="1"/>
</dbReference>
<dbReference type="Gene3D" id="2.40.170.20">
    <property type="entry name" value="TonB-dependent receptor, beta-barrel domain"/>
    <property type="match status" value="1"/>
</dbReference>
<keyword evidence="7" id="KW-0408">Iron</keyword>
<comment type="subcellular location">
    <subcellularLocation>
        <location evidence="1 11">Cell outer membrane</location>
        <topology evidence="1 11">Multi-pass membrane protein</topology>
    </subcellularLocation>
</comment>
<dbReference type="Gene3D" id="2.170.130.10">
    <property type="entry name" value="TonB-dependent receptor, plug domain"/>
    <property type="match status" value="1"/>
</dbReference>
<dbReference type="InterPro" id="IPR037066">
    <property type="entry name" value="Plug_dom_sf"/>
</dbReference>
<keyword evidence="15" id="KW-0675">Receptor</keyword>
<evidence type="ECO:0000256" key="10">
    <source>
        <dbReference type="ARBA" id="ARBA00023237"/>
    </source>
</evidence>
<dbReference type="Proteomes" id="UP000075787">
    <property type="component" value="Unassembled WGS sequence"/>
</dbReference>
<dbReference type="InterPro" id="IPR039426">
    <property type="entry name" value="TonB-dep_rcpt-like"/>
</dbReference>
<evidence type="ECO:0000313" key="15">
    <source>
        <dbReference type="EMBL" id="KYO55220.1"/>
    </source>
</evidence>
<keyword evidence="3 11" id="KW-0813">Transport</keyword>
<feature type="region of interest" description="Disordered" evidence="13">
    <location>
        <begin position="252"/>
        <end position="298"/>
    </location>
</feature>
<dbReference type="PANTHER" id="PTHR30069:SF41">
    <property type="entry name" value="HEME_HEMOPEXIN UTILIZATION PROTEIN C"/>
    <property type="match status" value="1"/>
</dbReference>
<dbReference type="InterPro" id="IPR012910">
    <property type="entry name" value="Plug_dom"/>
</dbReference>
<evidence type="ECO:0000256" key="5">
    <source>
        <dbReference type="ARBA" id="ARBA00022496"/>
    </source>
</evidence>
<feature type="domain" description="Secretin/TonB short N-terminal" evidence="14">
    <location>
        <begin position="46"/>
        <end position="96"/>
    </location>
</feature>
<sequence length="857" mass="93059">MFLMTGAMLPVAPAPVAAQVSELRSYAIAPQPLAAALVRFSEISGRQVVAEGELLRGRSTGGLTGSYAEDAALVRLLAGTGLTWRFSGEAVIIQAAPESSEARQLQPLVVTSAIPATDKPYETAAPVAHISGETIQRFRGSSPADIFRGVPGVMSGEARNGAGSVDVNIRGMQGMGRVATTIDGAENLVTVYQGYQGASNRTFVDPDLLAEVDITKGSDVSSFGTAGTVAMRTLSARDIVQEGEDFGVRLKGGFGTNTSSPKAGDAAGYAWPSNSPAAPTASPTGLDRPGWAEPTSGSGSAVAAYRDADIDLLAAYAYRKQGNYHAGSHGPAATVTNLGPGEYCTSWGSCTQVDARYQNGGIANYRAGEEVLNTELETTSWLGKAGLRFGDGHAVQLGYTKFRSEAGDRIASRLTGETSKAVQLGQTAGTWLDTGTFNYRWKPEGEPLIDLKANLYWSHLELRNPLRTGWRPPQPGDFRAGSDTDMWGAEITNVSRVATGFGDTTFTYGLSYRGEDTGPSDGTREAETWLDYRDAKREEAAGFVKAAWQATDWLTVNGGLRYMHFRTQDRNDPYLERGYDYDTRFSDGGFSPSLGVTVEPFDGTQIYVNYSNVMRAPSLIETASAFTMGVNPDVTPERSRNWELGVNQRLRGVIDPADDAMVKLSYFNWDVQDYIAREWYHNTEQNYWSMHIYNLDRAKFEGLEISGRYRQAGFTAEFSANYYLNVEFCRTADSCIDKSLYGDYATNHVPPEYSADLTLSQLLFDDMLTLGGRVSHIGPRAIGHGDVTAQGASQFISQVNWKPYTLVDLFADIEINENLTTSLSVMNLTDRYYVDPLGLVNQPGPGRTLYASATLRF</sequence>
<name>A0A162LJB0_9PROT</name>
<reference evidence="15 16" key="1">
    <citation type="submission" date="2015-12" db="EMBL/GenBank/DDBJ databases">
        <title>Genome sequence of Tistrella mobilis MCCC 1A02139.</title>
        <authorList>
            <person name="Lu L."/>
            <person name="Lai Q."/>
            <person name="Shao Z."/>
            <person name="Qian P."/>
        </authorList>
    </citation>
    <scope>NUCLEOTIDE SEQUENCE [LARGE SCALE GENOMIC DNA]</scope>
    <source>
        <strain evidence="15 16">MCCC 1A02139</strain>
    </source>
</reference>
<dbReference type="Gene3D" id="3.55.50.30">
    <property type="match status" value="1"/>
</dbReference>
<keyword evidence="4 11" id="KW-1134">Transmembrane beta strand</keyword>
<dbReference type="Pfam" id="PF00593">
    <property type="entry name" value="TonB_dep_Rec_b-barrel"/>
    <property type="match status" value="1"/>
</dbReference>
<comment type="similarity">
    <text evidence="2 11 12">Belongs to the TonB-dependent receptor family.</text>
</comment>
<evidence type="ECO:0000259" key="14">
    <source>
        <dbReference type="SMART" id="SM00965"/>
    </source>
</evidence>
<dbReference type="PROSITE" id="PS52016">
    <property type="entry name" value="TONB_DEPENDENT_REC_3"/>
    <property type="match status" value="1"/>
</dbReference>
<accession>A0A162LJB0</accession>
<evidence type="ECO:0000256" key="2">
    <source>
        <dbReference type="ARBA" id="ARBA00009810"/>
    </source>
</evidence>
<dbReference type="SMART" id="SM00965">
    <property type="entry name" value="STN"/>
    <property type="match status" value="1"/>
</dbReference>
<evidence type="ECO:0000256" key="4">
    <source>
        <dbReference type="ARBA" id="ARBA00022452"/>
    </source>
</evidence>
<dbReference type="GO" id="GO:0009279">
    <property type="term" value="C:cell outer membrane"/>
    <property type="evidence" value="ECO:0007669"/>
    <property type="project" value="UniProtKB-SubCell"/>
</dbReference>
<dbReference type="SUPFAM" id="SSF56935">
    <property type="entry name" value="Porins"/>
    <property type="match status" value="1"/>
</dbReference>
<feature type="compositionally biased region" description="Low complexity" evidence="13">
    <location>
        <begin position="270"/>
        <end position="283"/>
    </location>
</feature>
<keyword evidence="10 11" id="KW-0998">Cell outer membrane</keyword>
<protein>
    <submittedName>
        <fullName evidence="15">Heme receptor</fullName>
    </submittedName>
</protein>
<dbReference type="EMBL" id="LPZR01000069">
    <property type="protein sequence ID" value="KYO55220.1"/>
    <property type="molecule type" value="Genomic_DNA"/>
</dbReference>
<dbReference type="InterPro" id="IPR000531">
    <property type="entry name" value="Beta-barrel_TonB"/>
</dbReference>
<evidence type="ECO:0000256" key="11">
    <source>
        <dbReference type="PROSITE-ProRule" id="PRU01360"/>
    </source>
</evidence>
<evidence type="ECO:0000256" key="1">
    <source>
        <dbReference type="ARBA" id="ARBA00004571"/>
    </source>
</evidence>
<organism evidence="15 16">
    <name type="scientific">Tistrella mobilis</name>
    <dbReference type="NCBI Taxonomy" id="171437"/>
    <lineage>
        <taxon>Bacteria</taxon>
        <taxon>Pseudomonadati</taxon>
        <taxon>Pseudomonadota</taxon>
        <taxon>Alphaproteobacteria</taxon>
        <taxon>Geminicoccales</taxon>
        <taxon>Geminicoccaceae</taxon>
        <taxon>Tistrella</taxon>
    </lineage>
</organism>
<dbReference type="GO" id="GO:0044718">
    <property type="term" value="P:siderophore transmembrane transport"/>
    <property type="evidence" value="ECO:0007669"/>
    <property type="project" value="TreeGrafter"/>
</dbReference>
<evidence type="ECO:0000256" key="9">
    <source>
        <dbReference type="ARBA" id="ARBA00023136"/>
    </source>
</evidence>
<gene>
    <name evidence="15" type="ORF">AUP44_23975</name>
</gene>
<evidence type="ECO:0000256" key="3">
    <source>
        <dbReference type="ARBA" id="ARBA00022448"/>
    </source>
</evidence>
<dbReference type="InterPro" id="IPR011662">
    <property type="entry name" value="Secretin/TonB_short_N"/>
</dbReference>
<dbReference type="GO" id="GO:0015344">
    <property type="term" value="F:siderophore uptake transmembrane transporter activity"/>
    <property type="evidence" value="ECO:0007669"/>
    <property type="project" value="TreeGrafter"/>
</dbReference>
<evidence type="ECO:0000256" key="13">
    <source>
        <dbReference type="SAM" id="MobiDB-lite"/>
    </source>
</evidence>
<evidence type="ECO:0000256" key="12">
    <source>
        <dbReference type="RuleBase" id="RU003357"/>
    </source>
</evidence>
<evidence type="ECO:0000313" key="16">
    <source>
        <dbReference type="Proteomes" id="UP000075787"/>
    </source>
</evidence>
<keyword evidence="6 11" id="KW-0812">Transmembrane</keyword>
<dbReference type="InterPro" id="IPR036942">
    <property type="entry name" value="Beta-barrel_TonB_sf"/>
</dbReference>
<keyword evidence="5" id="KW-0410">Iron transport</keyword>
<dbReference type="OrthoDB" id="9760333at2"/>
<comment type="caution">
    <text evidence="15">The sequence shown here is derived from an EMBL/GenBank/DDBJ whole genome shotgun (WGS) entry which is preliminary data.</text>
</comment>
<evidence type="ECO:0000256" key="6">
    <source>
        <dbReference type="ARBA" id="ARBA00022692"/>
    </source>
</evidence>
<keyword evidence="9 11" id="KW-0472">Membrane</keyword>